<dbReference type="SMART" id="SM00530">
    <property type="entry name" value="HTH_XRE"/>
    <property type="match status" value="1"/>
</dbReference>
<dbReference type="InterPro" id="IPR001387">
    <property type="entry name" value="Cro/C1-type_HTH"/>
</dbReference>
<evidence type="ECO:0000313" key="4">
    <source>
        <dbReference type="EMBL" id="KWZ54112.1"/>
    </source>
</evidence>
<dbReference type="Proteomes" id="UP000070119">
    <property type="component" value="Chromosome 2"/>
</dbReference>
<feature type="domain" description="HTH cro/C1-type" evidence="1">
    <location>
        <begin position="10"/>
        <end position="65"/>
    </location>
</feature>
<dbReference type="EMBL" id="QTNY01000027">
    <property type="protein sequence ID" value="RQP70621.1"/>
    <property type="molecule type" value="Genomic_DNA"/>
</dbReference>
<evidence type="ECO:0000313" key="7">
    <source>
        <dbReference type="Proteomes" id="UP000061665"/>
    </source>
</evidence>
<evidence type="ECO:0000313" key="9">
    <source>
        <dbReference type="Proteomes" id="UP000273734"/>
    </source>
</evidence>
<comment type="caution">
    <text evidence="4">The sequence shown here is derived from an EMBL/GenBank/DDBJ whole genome shotgun (WGS) entry which is preliminary data.</text>
</comment>
<dbReference type="SUPFAM" id="SSF47413">
    <property type="entry name" value="lambda repressor-like DNA-binding domains"/>
    <property type="match status" value="1"/>
</dbReference>
<dbReference type="EMBL" id="LNJU01000005">
    <property type="protein sequence ID" value="KWZ54112.1"/>
    <property type="molecule type" value="Genomic_DNA"/>
</dbReference>
<proteinExistence type="predicted"/>
<reference evidence="4 8" key="2">
    <citation type="submission" date="2015-11" db="EMBL/GenBank/DDBJ databases">
        <authorList>
            <person name="Sahl J."/>
            <person name="Wagner D."/>
            <person name="Keim P."/>
        </authorList>
    </citation>
    <scope>NUCLEOTIDE SEQUENCE [LARGE SCALE GENOMIC DNA]</scope>
    <source>
        <strain evidence="4 8">MSMB1157</strain>
    </source>
</reference>
<evidence type="ECO:0000259" key="1">
    <source>
        <dbReference type="PROSITE" id="PS50943"/>
    </source>
</evidence>
<sequence>MQLYEIGQAVAKRRAELDLTQAQLAKLAGLSRFTVNQLETGKVKDLGINKLIPLLSVLGIELTTRPRPDQKGLYKATVSANVSYKGDLTERLLADALATGRIPEGYESQLSVVLDEVPVSVVVKAAEEVATRSGTPLRQIWKHLAAWSKDLHLYRGIWG</sequence>
<evidence type="ECO:0000313" key="3">
    <source>
        <dbReference type="EMBL" id="KVN85471.1"/>
    </source>
</evidence>
<evidence type="ECO:0000313" key="8">
    <source>
        <dbReference type="Proteomes" id="UP000070119"/>
    </source>
</evidence>
<dbReference type="RefSeq" id="WP_042584769.1">
    <property type="nucleotide sequence ID" value="NZ_CM003772.1"/>
</dbReference>
<gene>
    <name evidence="5" type="ORF">DF015_29665</name>
    <name evidence="2" type="ORF">WJ53_06715</name>
    <name evidence="3" type="ORF">WJ68_13685</name>
    <name evidence="4" type="ORF">WK57_35070</name>
</gene>
<dbReference type="Gene3D" id="1.10.260.40">
    <property type="entry name" value="lambda repressor-like DNA-binding domains"/>
    <property type="match status" value="1"/>
</dbReference>
<dbReference type="CDD" id="cd00093">
    <property type="entry name" value="HTH_XRE"/>
    <property type="match status" value="1"/>
</dbReference>
<dbReference type="Proteomes" id="UP000273734">
    <property type="component" value="Unassembled WGS sequence"/>
</dbReference>
<name>A0A102XG54_9BURK</name>
<dbReference type="PROSITE" id="PS50943">
    <property type="entry name" value="HTH_CROC1"/>
    <property type="match status" value="1"/>
</dbReference>
<dbReference type="GO" id="GO:0003677">
    <property type="term" value="F:DNA binding"/>
    <property type="evidence" value="ECO:0007669"/>
    <property type="project" value="InterPro"/>
</dbReference>
<dbReference type="Proteomes" id="UP000061665">
    <property type="component" value="Unassembled WGS sequence"/>
</dbReference>
<dbReference type="PROSITE" id="PS00716">
    <property type="entry name" value="SIGMA70_2"/>
    <property type="match status" value="1"/>
</dbReference>
<evidence type="ECO:0000313" key="6">
    <source>
        <dbReference type="Proteomes" id="UP000057910"/>
    </source>
</evidence>
<evidence type="ECO:0000313" key="2">
    <source>
        <dbReference type="EMBL" id="KVM30346.1"/>
    </source>
</evidence>
<dbReference type="EMBL" id="LPAD01000061">
    <property type="protein sequence ID" value="KVN85471.1"/>
    <property type="molecule type" value="Genomic_DNA"/>
</dbReference>
<dbReference type="Pfam" id="PF01381">
    <property type="entry name" value="HTH_3"/>
    <property type="match status" value="1"/>
</dbReference>
<dbReference type="GO" id="GO:0003700">
    <property type="term" value="F:DNA-binding transcription factor activity"/>
    <property type="evidence" value="ECO:0007669"/>
    <property type="project" value="InterPro"/>
</dbReference>
<reference evidence="6 7" key="1">
    <citation type="submission" date="2015-11" db="EMBL/GenBank/DDBJ databases">
        <title>Expanding the genomic diversity of Burkholderia species for the development of highly accurate diagnostics.</title>
        <authorList>
            <person name="Sahl J."/>
            <person name="Keim P."/>
            <person name="Wagner D."/>
        </authorList>
    </citation>
    <scope>NUCLEOTIDE SEQUENCE [LARGE SCALE GENOMIC DNA]</scope>
    <source>
        <strain evidence="3 6">MSMB1585WGS</strain>
        <strain evidence="2 7">MSMB2058</strain>
    </source>
</reference>
<dbReference type="Proteomes" id="UP000057910">
    <property type="component" value="Unassembled WGS sequence"/>
</dbReference>
<reference evidence="5 9" key="3">
    <citation type="submission" date="2018-08" db="EMBL/GenBank/DDBJ databases">
        <title>Comparative analysis of Burkholderia isolates from Puerto Rico.</title>
        <authorList>
            <person name="Hall C."/>
            <person name="Sahl J."/>
            <person name="Wagner D."/>
        </authorList>
    </citation>
    <scope>NUCLEOTIDE SEQUENCE [LARGE SCALE GENOMIC DNA]</scope>
    <source>
        <strain evidence="5 9">Bp8964</strain>
    </source>
</reference>
<protein>
    <submittedName>
        <fullName evidence="4 5">Transcriptional regulator</fullName>
    </submittedName>
</protein>
<accession>A0A102XG54</accession>
<dbReference type="GO" id="GO:0006352">
    <property type="term" value="P:DNA-templated transcription initiation"/>
    <property type="evidence" value="ECO:0007669"/>
    <property type="project" value="InterPro"/>
</dbReference>
<dbReference type="AlphaFoldDB" id="A0A102XG54"/>
<dbReference type="EMBL" id="LOZE01000074">
    <property type="protein sequence ID" value="KVM30346.1"/>
    <property type="molecule type" value="Genomic_DNA"/>
</dbReference>
<dbReference type="InterPro" id="IPR000943">
    <property type="entry name" value="RNA_pol_sigma70"/>
</dbReference>
<dbReference type="InterPro" id="IPR010982">
    <property type="entry name" value="Lambda_DNA-bd_dom_sf"/>
</dbReference>
<evidence type="ECO:0000313" key="5">
    <source>
        <dbReference type="EMBL" id="RQP70621.1"/>
    </source>
</evidence>
<organism evidence="4 8">
    <name type="scientific">Burkholderia ubonensis</name>
    <dbReference type="NCBI Taxonomy" id="101571"/>
    <lineage>
        <taxon>Bacteria</taxon>
        <taxon>Pseudomonadati</taxon>
        <taxon>Pseudomonadota</taxon>
        <taxon>Betaproteobacteria</taxon>
        <taxon>Burkholderiales</taxon>
        <taxon>Burkholderiaceae</taxon>
        <taxon>Burkholderia</taxon>
        <taxon>Burkholderia cepacia complex</taxon>
    </lineage>
</organism>